<dbReference type="Pfam" id="PF01553">
    <property type="entry name" value="Acyltransferase"/>
    <property type="match status" value="1"/>
</dbReference>
<dbReference type="RefSeq" id="WP_077864084.1">
    <property type="nucleotide sequence ID" value="NZ_LZYZ01000001.1"/>
</dbReference>
<dbReference type="PANTHER" id="PTHR10434">
    <property type="entry name" value="1-ACYL-SN-GLYCEROL-3-PHOSPHATE ACYLTRANSFERASE"/>
    <property type="match status" value="1"/>
</dbReference>
<gene>
    <name evidence="4" type="primary">aas</name>
    <name evidence="4" type="ORF">CLOSAC_06340</name>
</gene>
<comment type="caution">
    <text evidence="4">The sequence shown here is derived from an EMBL/GenBank/DDBJ whole genome shotgun (WGS) entry which is preliminary data.</text>
</comment>
<proteinExistence type="predicted"/>
<evidence type="ECO:0000313" key="5">
    <source>
        <dbReference type="Proteomes" id="UP000191154"/>
    </source>
</evidence>
<dbReference type="PANTHER" id="PTHR10434:SF40">
    <property type="entry name" value="1-ACYL-SN-GLYCEROL-3-PHOSPHATE ACYLTRANSFERASE"/>
    <property type="match status" value="1"/>
</dbReference>
<evidence type="ECO:0000313" key="4">
    <source>
        <dbReference type="EMBL" id="OOM16363.1"/>
    </source>
</evidence>
<dbReference type="EMBL" id="LZYZ01000001">
    <property type="protein sequence ID" value="OOM16363.1"/>
    <property type="molecule type" value="Genomic_DNA"/>
</dbReference>
<evidence type="ECO:0000259" key="3">
    <source>
        <dbReference type="SMART" id="SM00563"/>
    </source>
</evidence>
<dbReference type="STRING" id="169679.CSACC_40290"/>
<dbReference type="AlphaFoldDB" id="A0A1S8NJ13"/>
<dbReference type="InterPro" id="IPR002123">
    <property type="entry name" value="Plipid/glycerol_acylTrfase"/>
</dbReference>
<accession>A0A1S8NJ13</accession>
<dbReference type="GO" id="GO:0006654">
    <property type="term" value="P:phosphatidic acid biosynthetic process"/>
    <property type="evidence" value="ECO:0007669"/>
    <property type="project" value="TreeGrafter"/>
</dbReference>
<dbReference type="EC" id="2.3.1.40" evidence="4"/>
<sequence length="234" mass="25960">MLSPVVVNIIKLLPEGLVIKVANRIVDGYIKKYANLTVNGIENIDEVKKPRIFVCNHLSNSDGLVLERILKEKSDPYFIAGVKLSDDPITSLGTKIVKNIPIKPSSADKDAITKVVKALKGGNDILIFPEGTRSRTGGMIEGKKGILLFARMAKAEIIPIGMSGTDKLLPISKDGNMGSEKWQNSDVTINIGKKVEFPPREKQEDRHEYEDKCMDILMRSIAKLLPENYRGVYK</sequence>
<dbReference type="Proteomes" id="UP000191154">
    <property type="component" value="Unassembled WGS sequence"/>
</dbReference>
<dbReference type="CDD" id="cd07989">
    <property type="entry name" value="LPLAT_AGPAT-like"/>
    <property type="match status" value="1"/>
</dbReference>
<dbReference type="EC" id="6.2.1.20" evidence="4"/>
<reference evidence="4 5" key="1">
    <citation type="submission" date="2016-05" db="EMBL/GenBank/DDBJ databases">
        <title>Microbial solvent formation.</title>
        <authorList>
            <person name="Poehlein A."/>
            <person name="Montoya Solano J.D."/>
            <person name="Flitsch S."/>
            <person name="Krabben P."/>
            <person name="Duerre P."/>
            <person name="Daniel R."/>
        </authorList>
    </citation>
    <scope>NUCLEOTIDE SEQUENCE [LARGE SCALE GENOMIC DNA]</scope>
    <source>
        <strain evidence="4 5">L1-8</strain>
    </source>
</reference>
<dbReference type="GO" id="GO:0008922">
    <property type="term" value="F:long-chain fatty acid [acyl-carrier-protein] ligase activity"/>
    <property type="evidence" value="ECO:0007669"/>
    <property type="project" value="UniProtKB-EC"/>
</dbReference>
<name>A0A1S8NJ13_CLOSA</name>
<keyword evidence="4" id="KW-0436">Ligase</keyword>
<organism evidence="4 5">
    <name type="scientific">Clostridium saccharobutylicum</name>
    <dbReference type="NCBI Taxonomy" id="169679"/>
    <lineage>
        <taxon>Bacteria</taxon>
        <taxon>Bacillati</taxon>
        <taxon>Bacillota</taxon>
        <taxon>Clostridia</taxon>
        <taxon>Eubacteriales</taxon>
        <taxon>Clostridiaceae</taxon>
        <taxon>Clostridium</taxon>
    </lineage>
</organism>
<dbReference type="GO" id="GO:0008779">
    <property type="term" value="F:acyl-[acyl-carrier-protein]-phospholipid O-acyltransferase activity"/>
    <property type="evidence" value="ECO:0007669"/>
    <property type="project" value="UniProtKB-EC"/>
</dbReference>
<evidence type="ECO:0000256" key="1">
    <source>
        <dbReference type="ARBA" id="ARBA00022679"/>
    </source>
</evidence>
<feature type="domain" description="Phospholipid/glycerol acyltransferase" evidence="3">
    <location>
        <begin position="51"/>
        <end position="165"/>
    </location>
</feature>
<keyword evidence="1 4" id="KW-0808">Transferase</keyword>
<evidence type="ECO:0000256" key="2">
    <source>
        <dbReference type="ARBA" id="ARBA00023315"/>
    </source>
</evidence>
<dbReference type="SUPFAM" id="SSF69593">
    <property type="entry name" value="Glycerol-3-phosphate (1)-acyltransferase"/>
    <property type="match status" value="1"/>
</dbReference>
<keyword evidence="2 4" id="KW-0012">Acyltransferase</keyword>
<dbReference type="SMART" id="SM00563">
    <property type="entry name" value="PlsC"/>
    <property type="match status" value="1"/>
</dbReference>
<dbReference type="GO" id="GO:0003841">
    <property type="term" value="F:1-acylglycerol-3-phosphate O-acyltransferase activity"/>
    <property type="evidence" value="ECO:0007669"/>
    <property type="project" value="TreeGrafter"/>
</dbReference>
<protein>
    <submittedName>
        <fullName evidence="4">Bifunctional protein Aas</fullName>
        <ecNumber evidence="4">2.3.1.40</ecNumber>
        <ecNumber evidence="4">6.2.1.20</ecNumber>
    </submittedName>
</protein>